<keyword evidence="2" id="KW-1185">Reference proteome</keyword>
<evidence type="ECO:0000313" key="1">
    <source>
        <dbReference type="EMBL" id="GBN61225.1"/>
    </source>
</evidence>
<dbReference type="AlphaFoldDB" id="A0A4Y2QAJ3"/>
<gene>
    <name evidence="1" type="ORF">AVEN_271195_1</name>
</gene>
<organism evidence="1 2">
    <name type="scientific">Araneus ventricosus</name>
    <name type="common">Orbweaver spider</name>
    <name type="synonym">Epeira ventricosa</name>
    <dbReference type="NCBI Taxonomy" id="182803"/>
    <lineage>
        <taxon>Eukaryota</taxon>
        <taxon>Metazoa</taxon>
        <taxon>Ecdysozoa</taxon>
        <taxon>Arthropoda</taxon>
        <taxon>Chelicerata</taxon>
        <taxon>Arachnida</taxon>
        <taxon>Araneae</taxon>
        <taxon>Araneomorphae</taxon>
        <taxon>Entelegynae</taxon>
        <taxon>Araneoidea</taxon>
        <taxon>Araneidae</taxon>
        <taxon>Araneus</taxon>
    </lineage>
</organism>
<evidence type="ECO:0000313" key="2">
    <source>
        <dbReference type="Proteomes" id="UP000499080"/>
    </source>
</evidence>
<dbReference type="EMBL" id="BGPR01013570">
    <property type="protein sequence ID" value="GBN61225.1"/>
    <property type="molecule type" value="Genomic_DNA"/>
</dbReference>
<accession>A0A4Y2QAJ3</accession>
<protein>
    <submittedName>
        <fullName evidence="1">Uncharacterized protein</fullName>
    </submittedName>
</protein>
<reference evidence="1 2" key="1">
    <citation type="journal article" date="2019" name="Sci. Rep.">
        <title>Orb-weaving spider Araneus ventricosus genome elucidates the spidroin gene catalogue.</title>
        <authorList>
            <person name="Kono N."/>
            <person name="Nakamura H."/>
            <person name="Ohtoshi R."/>
            <person name="Moran D.A.P."/>
            <person name="Shinohara A."/>
            <person name="Yoshida Y."/>
            <person name="Fujiwara M."/>
            <person name="Mori M."/>
            <person name="Tomita M."/>
            <person name="Arakawa K."/>
        </authorList>
    </citation>
    <scope>NUCLEOTIDE SEQUENCE [LARGE SCALE GENOMIC DNA]</scope>
</reference>
<comment type="caution">
    <text evidence="1">The sequence shown here is derived from an EMBL/GenBank/DDBJ whole genome shotgun (WGS) entry which is preliminary data.</text>
</comment>
<dbReference type="Proteomes" id="UP000499080">
    <property type="component" value="Unassembled WGS sequence"/>
</dbReference>
<name>A0A4Y2QAJ3_ARAVE</name>
<proteinExistence type="predicted"/>
<sequence length="120" mass="13688">MHSHHLILKKDPTMHSGTNCSFIDFGNTIAHCAKSWTFTNAPCQNCRRCDEPVIIGAVWSVRLDMQPVSISITPFGLPGHKSGRSTHAWGKRLRVRFSPRKPGKVRVGDRSEWYWMYLHG</sequence>